<dbReference type="RefSeq" id="WP_258186662.1">
    <property type="nucleotide sequence ID" value="NZ_CAWMQV010000036.1"/>
</dbReference>
<dbReference type="Proteomes" id="UP001177935">
    <property type="component" value="Unassembled WGS sequence"/>
</dbReference>
<reference evidence="2" key="1">
    <citation type="submission" date="2023-07" db="EMBL/GenBank/DDBJ databases">
        <title>Genome content predicts the carbon catabolic preferences of heterotrophic bacteria.</title>
        <authorList>
            <person name="Gralka M."/>
        </authorList>
    </citation>
    <scope>NUCLEOTIDE SEQUENCE</scope>
    <source>
        <strain evidence="2">6E02</strain>
    </source>
</reference>
<sequence>MKGHKCKGRRPNGQLKKGYTLKNGRVVRANTTRKRYKKRR</sequence>
<comment type="caution">
    <text evidence="2">The sequence shown here is derived from an EMBL/GenBank/DDBJ whole genome shotgun (WGS) entry which is preliminary data.</text>
</comment>
<dbReference type="EMBL" id="JAUYVL010000012">
    <property type="protein sequence ID" value="MDP2502645.1"/>
    <property type="molecule type" value="Genomic_DNA"/>
</dbReference>
<evidence type="ECO:0008006" key="4">
    <source>
        <dbReference type="Google" id="ProtNLM"/>
    </source>
</evidence>
<evidence type="ECO:0000313" key="2">
    <source>
        <dbReference type="EMBL" id="MDP2502645.1"/>
    </source>
</evidence>
<organism evidence="2 3">
    <name type="scientific">Vibrio splendidus</name>
    <dbReference type="NCBI Taxonomy" id="29497"/>
    <lineage>
        <taxon>Bacteria</taxon>
        <taxon>Pseudomonadati</taxon>
        <taxon>Pseudomonadota</taxon>
        <taxon>Gammaproteobacteria</taxon>
        <taxon>Vibrionales</taxon>
        <taxon>Vibrionaceae</taxon>
        <taxon>Vibrio</taxon>
    </lineage>
</organism>
<evidence type="ECO:0000313" key="3">
    <source>
        <dbReference type="Proteomes" id="UP001177935"/>
    </source>
</evidence>
<name>A0AB35N0Z1_VIBSP</name>
<evidence type="ECO:0000313" key="1">
    <source>
        <dbReference type="EMBL" id="MDP2502596.1"/>
    </source>
</evidence>
<protein>
    <recommendedName>
        <fullName evidence="4">50S ribosomal protein L34</fullName>
    </recommendedName>
</protein>
<proteinExistence type="predicted"/>
<dbReference type="AlphaFoldDB" id="A0AB35N0Z1"/>
<dbReference type="EMBL" id="JAUYVL010000012">
    <property type="protein sequence ID" value="MDP2502596.1"/>
    <property type="molecule type" value="Genomic_DNA"/>
</dbReference>
<accession>A0AB35N0Z1</accession>
<gene>
    <name evidence="1" type="ORF">Q8W42_17920</name>
    <name evidence="2" type="ORF">Q8W42_18165</name>
</gene>